<dbReference type="PANTHER" id="PTHR25462:SF307">
    <property type="entry name" value="TRIPARTITE MOTIF-CONTAINING PROTEIN 45"/>
    <property type="match status" value="1"/>
</dbReference>
<comment type="caution">
    <text evidence="3">The sequence shown here is derived from an EMBL/GenBank/DDBJ whole genome shotgun (WGS) entry which is preliminary data.</text>
</comment>
<dbReference type="SUPFAM" id="SSF57845">
    <property type="entry name" value="B-box zinc-binding domain"/>
    <property type="match status" value="1"/>
</dbReference>
<dbReference type="GO" id="GO:0008270">
    <property type="term" value="F:zinc ion binding"/>
    <property type="evidence" value="ECO:0007669"/>
    <property type="project" value="UniProtKB-KW"/>
</dbReference>
<sequence>MASNLESSIVKGSDFFFDFLCFICQENDRNTEADFYCTQCSKFYCGRCVDQHNYLFKKHTTLGKEKISSWPDVKVAVDIEEECQEHKGEKLTAFCEDHGELMCHVCHIYTHK</sequence>
<keyword evidence="1" id="KW-0479">Metal-binding</keyword>
<reference evidence="3" key="2">
    <citation type="submission" date="2020-11" db="EMBL/GenBank/DDBJ databases">
        <authorList>
            <person name="McCartney M.A."/>
            <person name="Auch B."/>
            <person name="Kono T."/>
            <person name="Mallez S."/>
            <person name="Becker A."/>
            <person name="Gohl D.M."/>
            <person name="Silverstein K.A.T."/>
            <person name="Koren S."/>
            <person name="Bechman K.B."/>
            <person name="Herman A."/>
            <person name="Abrahante J.E."/>
            <person name="Garbe J."/>
        </authorList>
    </citation>
    <scope>NUCLEOTIDE SEQUENCE</scope>
    <source>
        <strain evidence="3">Duluth1</strain>
        <tissue evidence="3">Whole animal</tissue>
    </source>
</reference>
<protein>
    <recommendedName>
        <fullName evidence="2">B box-type domain-containing protein</fullName>
    </recommendedName>
</protein>
<dbReference type="Gene3D" id="3.30.160.60">
    <property type="entry name" value="Classic Zinc Finger"/>
    <property type="match status" value="1"/>
</dbReference>
<dbReference type="Proteomes" id="UP000828390">
    <property type="component" value="Unassembled WGS sequence"/>
</dbReference>
<accession>A0A9D4GM29</accession>
<feature type="domain" description="B box-type" evidence="2">
    <location>
        <begin position="83"/>
        <end position="112"/>
    </location>
</feature>
<evidence type="ECO:0000256" key="1">
    <source>
        <dbReference type="PROSITE-ProRule" id="PRU00024"/>
    </source>
</evidence>
<dbReference type="InterPro" id="IPR047153">
    <property type="entry name" value="TRIM45/56/19-like"/>
</dbReference>
<dbReference type="CDD" id="cd19756">
    <property type="entry name" value="Bbox2"/>
    <property type="match status" value="1"/>
</dbReference>
<dbReference type="PANTHER" id="PTHR25462">
    <property type="entry name" value="BONUS, ISOFORM C-RELATED"/>
    <property type="match status" value="1"/>
</dbReference>
<evidence type="ECO:0000313" key="3">
    <source>
        <dbReference type="EMBL" id="KAH3816347.1"/>
    </source>
</evidence>
<evidence type="ECO:0000313" key="4">
    <source>
        <dbReference type="Proteomes" id="UP000828390"/>
    </source>
</evidence>
<reference evidence="3" key="1">
    <citation type="journal article" date="2019" name="bioRxiv">
        <title>The Genome of the Zebra Mussel, Dreissena polymorpha: A Resource for Invasive Species Research.</title>
        <authorList>
            <person name="McCartney M.A."/>
            <person name="Auch B."/>
            <person name="Kono T."/>
            <person name="Mallez S."/>
            <person name="Zhang Y."/>
            <person name="Obille A."/>
            <person name="Becker A."/>
            <person name="Abrahante J.E."/>
            <person name="Garbe J."/>
            <person name="Badalamenti J.P."/>
            <person name="Herman A."/>
            <person name="Mangelson H."/>
            <person name="Liachko I."/>
            <person name="Sullivan S."/>
            <person name="Sone E.D."/>
            <person name="Koren S."/>
            <person name="Silverstein K.A.T."/>
            <person name="Beckman K.B."/>
            <person name="Gohl D.M."/>
        </authorList>
    </citation>
    <scope>NUCLEOTIDE SEQUENCE</scope>
    <source>
        <strain evidence="3">Duluth1</strain>
        <tissue evidence="3">Whole animal</tissue>
    </source>
</reference>
<gene>
    <name evidence="3" type="ORF">DPMN_117862</name>
</gene>
<keyword evidence="1" id="KW-0863">Zinc-finger</keyword>
<keyword evidence="1" id="KW-0862">Zinc</keyword>
<name>A0A9D4GM29_DREPO</name>
<proteinExistence type="predicted"/>
<keyword evidence="4" id="KW-1185">Reference proteome</keyword>
<evidence type="ECO:0000259" key="2">
    <source>
        <dbReference type="PROSITE" id="PS50119"/>
    </source>
</evidence>
<dbReference type="EMBL" id="JAIWYP010000005">
    <property type="protein sequence ID" value="KAH3816347.1"/>
    <property type="molecule type" value="Genomic_DNA"/>
</dbReference>
<organism evidence="3 4">
    <name type="scientific">Dreissena polymorpha</name>
    <name type="common">Zebra mussel</name>
    <name type="synonym">Mytilus polymorpha</name>
    <dbReference type="NCBI Taxonomy" id="45954"/>
    <lineage>
        <taxon>Eukaryota</taxon>
        <taxon>Metazoa</taxon>
        <taxon>Spiralia</taxon>
        <taxon>Lophotrochozoa</taxon>
        <taxon>Mollusca</taxon>
        <taxon>Bivalvia</taxon>
        <taxon>Autobranchia</taxon>
        <taxon>Heteroconchia</taxon>
        <taxon>Euheterodonta</taxon>
        <taxon>Imparidentia</taxon>
        <taxon>Neoheterodontei</taxon>
        <taxon>Myida</taxon>
        <taxon>Dreissenoidea</taxon>
        <taxon>Dreissenidae</taxon>
        <taxon>Dreissena</taxon>
    </lineage>
</organism>
<dbReference type="PROSITE" id="PS50119">
    <property type="entry name" value="ZF_BBOX"/>
    <property type="match status" value="2"/>
</dbReference>
<dbReference type="AlphaFoldDB" id="A0A9D4GM29"/>
<feature type="domain" description="B box-type" evidence="2">
    <location>
        <begin position="23"/>
        <end position="64"/>
    </location>
</feature>
<dbReference type="InterPro" id="IPR000315">
    <property type="entry name" value="Znf_B-box"/>
</dbReference>
<dbReference type="Pfam" id="PF00643">
    <property type="entry name" value="zf-B_box"/>
    <property type="match status" value="2"/>
</dbReference>